<protein>
    <submittedName>
        <fullName evidence="2">Sodium:potassium antiporter</fullName>
    </submittedName>
</protein>
<keyword evidence="1" id="KW-1133">Transmembrane helix</keyword>
<proteinExistence type="predicted"/>
<feature type="transmembrane region" description="Helical" evidence="1">
    <location>
        <begin position="7"/>
        <end position="25"/>
    </location>
</feature>
<keyword evidence="1" id="KW-0472">Membrane</keyword>
<evidence type="ECO:0000256" key="1">
    <source>
        <dbReference type="SAM" id="Phobius"/>
    </source>
</evidence>
<accession>A0AAW9NRP6</accession>
<keyword evidence="1" id="KW-0812">Transmembrane</keyword>
<keyword evidence="3" id="KW-1185">Reference proteome</keyword>
<dbReference type="RefSeq" id="WP_107839004.1">
    <property type="nucleotide sequence ID" value="NZ_JARSFG010000023.1"/>
</dbReference>
<evidence type="ECO:0000313" key="3">
    <source>
        <dbReference type="Proteomes" id="UP001344888"/>
    </source>
</evidence>
<sequence length="61" mass="6704">MIRNFTYLTLFCAASMMLIVGGVLLTKIPLIAQIIMISCGLIGGIVCFVSLIRMLVKQEKN</sequence>
<reference evidence="2 3" key="1">
    <citation type="submission" date="2023-03" db="EMBL/GenBank/DDBJ databases">
        <title>Bacillus Genome Sequencing.</title>
        <authorList>
            <person name="Dunlap C."/>
        </authorList>
    </citation>
    <scope>NUCLEOTIDE SEQUENCE [LARGE SCALE GENOMIC DNA]</scope>
    <source>
        <strain evidence="2 3">B-59205</strain>
    </source>
</reference>
<feature type="transmembrane region" description="Helical" evidence="1">
    <location>
        <begin position="31"/>
        <end position="56"/>
    </location>
</feature>
<dbReference type="AlphaFoldDB" id="A0AAW9NRP6"/>
<organism evidence="2 3">
    <name type="scientific">Metasolibacillus meyeri</name>
    <dbReference type="NCBI Taxonomy" id="1071052"/>
    <lineage>
        <taxon>Bacteria</taxon>
        <taxon>Bacillati</taxon>
        <taxon>Bacillota</taxon>
        <taxon>Bacilli</taxon>
        <taxon>Bacillales</taxon>
        <taxon>Caryophanaceae</taxon>
        <taxon>Metasolibacillus</taxon>
    </lineage>
</organism>
<evidence type="ECO:0000313" key="2">
    <source>
        <dbReference type="EMBL" id="MEC1180210.1"/>
    </source>
</evidence>
<dbReference type="EMBL" id="JARSFG010000023">
    <property type="protein sequence ID" value="MEC1180210.1"/>
    <property type="molecule type" value="Genomic_DNA"/>
</dbReference>
<comment type="caution">
    <text evidence="2">The sequence shown here is derived from an EMBL/GenBank/DDBJ whole genome shotgun (WGS) entry which is preliminary data.</text>
</comment>
<name>A0AAW9NRP6_9BACL</name>
<dbReference type="Proteomes" id="UP001344888">
    <property type="component" value="Unassembled WGS sequence"/>
</dbReference>
<gene>
    <name evidence="2" type="ORF">P9B03_17035</name>
</gene>